<feature type="domain" description="SecDF P1 head subdomain" evidence="1">
    <location>
        <begin position="2"/>
        <end position="50"/>
    </location>
</feature>
<feature type="non-terminal residue" evidence="2">
    <location>
        <position position="1"/>
    </location>
</feature>
<proteinExistence type="predicted"/>
<protein>
    <submittedName>
        <fullName evidence="2">Protein translocase subunit SecD</fullName>
    </submittedName>
</protein>
<dbReference type="Proteomes" id="UP000263957">
    <property type="component" value="Unassembled WGS sequence"/>
</dbReference>
<organism evidence="2 3">
    <name type="scientific">Hyphomonas atlantica</name>
    <dbReference type="NCBI Taxonomy" id="1280948"/>
    <lineage>
        <taxon>Bacteria</taxon>
        <taxon>Pseudomonadati</taxon>
        <taxon>Pseudomonadota</taxon>
        <taxon>Alphaproteobacteria</taxon>
        <taxon>Hyphomonadales</taxon>
        <taxon>Hyphomonadaceae</taxon>
        <taxon>Hyphomonas</taxon>
    </lineage>
</organism>
<feature type="non-terminal residue" evidence="2">
    <location>
        <position position="65"/>
    </location>
</feature>
<dbReference type="AlphaFoldDB" id="A0A356W8Y9"/>
<dbReference type="InterPro" id="IPR054384">
    <property type="entry name" value="SecDF_P1_head"/>
</dbReference>
<dbReference type="EMBL" id="DOGS01000298">
    <property type="protein sequence ID" value="HBQ50134.1"/>
    <property type="molecule type" value="Genomic_DNA"/>
</dbReference>
<dbReference type="Pfam" id="PF22599">
    <property type="entry name" value="SecDF_P1_head"/>
    <property type="match status" value="1"/>
</dbReference>
<reference evidence="2 3" key="1">
    <citation type="journal article" date="2018" name="Nat. Biotechnol.">
        <title>A standardized bacterial taxonomy based on genome phylogeny substantially revises the tree of life.</title>
        <authorList>
            <person name="Parks D.H."/>
            <person name="Chuvochina M."/>
            <person name="Waite D.W."/>
            <person name="Rinke C."/>
            <person name="Skarshewski A."/>
            <person name="Chaumeil P.A."/>
            <person name="Hugenholtz P."/>
        </authorList>
    </citation>
    <scope>NUCLEOTIDE SEQUENCE [LARGE SCALE GENOMIC DNA]</scope>
    <source>
        <strain evidence="2">UBA10378</strain>
    </source>
</reference>
<comment type="caution">
    <text evidence="2">The sequence shown here is derived from an EMBL/GenBank/DDBJ whole genome shotgun (WGS) entry which is preliminary data.</text>
</comment>
<evidence type="ECO:0000259" key="1">
    <source>
        <dbReference type="Pfam" id="PF22599"/>
    </source>
</evidence>
<dbReference type="Gene3D" id="3.30.1360.200">
    <property type="match status" value="1"/>
</dbReference>
<gene>
    <name evidence="2" type="ORF">DD728_14865</name>
</gene>
<evidence type="ECO:0000313" key="3">
    <source>
        <dbReference type="Proteomes" id="UP000263957"/>
    </source>
</evidence>
<name>A0A356W8Y9_9PROT</name>
<evidence type="ECO:0000313" key="2">
    <source>
        <dbReference type="EMBL" id="HBQ50134.1"/>
    </source>
</evidence>
<accession>A0A356W8Y9</accession>
<sequence length="65" mass="6955">LFAIVLDDVIMSAPRINEPIPGGNVRITGDFTQEEAQDLAAIIEAGEMPAKVQFLDQRTVSATLG</sequence>